<sequence>MASAIRTARNEMADLSWCCGLMHEVAGDVLEQGHKVDFLLIVASHRAQGLLPNDCQNRLVVKLCVI</sequence>
<evidence type="ECO:0000313" key="2">
    <source>
        <dbReference type="Proteomes" id="UP000017668"/>
    </source>
</evidence>
<dbReference type="Proteomes" id="UP000017668">
    <property type="component" value="Unassembled WGS sequence"/>
</dbReference>
<dbReference type="EMBL" id="AMQQ01000023">
    <property type="protein sequence ID" value="EKJ94779.1"/>
    <property type="molecule type" value="Genomic_DNA"/>
</dbReference>
<reference evidence="1 2" key="1">
    <citation type="journal article" date="2013" name="Genome Announc.">
        <title>Genome Sequence of Rhizobium lupini HPC(L) Isolated from Saline Desert Soil, Kutch (Gujarat).</title>
        <authorList>
            <person name="Agarwal L."/>
            <person name="Purohit H.J."/>
        </authorList>
    </citation>
    <scope>NUCLEOTIDE SEQUENCE [LARGE SCALE GENOMIC DNA]</scope>
    <source>
        <strain evidence="2">HPC(L)</strain>
    </source>
</reference>
<keyword evidence="2" id="KW-1185">Reference proteome</keyword>
<accession>A0ABP2RP31</accession>
<protein>
    <submittedName>
        <fullName evidence="1">Uncharacterized protein</fullName>
    </submittedName>
</protein>
<name>A0ABP2RP31_RHILU</name>
<gene>
    <name evidence="1" type="ORF">C241_15818</name>
</gene>
<evidence type="ECO:0000313" key="1">
    <source>
        <dbReference type="EMBL" id="EKJ94779.1"/>
    </source>
</evidence>
<proteinExistence type="predicted"/>
<organism evidence="1 2">
    <name type="scientific">Bradyrhizobium lupini HPC(L)</name>
    <dbReference type="NCBI Taxonomy" id="1229491"/>
    <lineage>
        <taxon>Bacteria</taxon>
        <taxon>Pseudomonadati</taxon>
        <taxon>Pseudomonadota</taxon>
        <taxon>Alphaproteobacteria</taxon>
        <taxon>Hyphomicrobiales</taxon>
        <taxon>Nitrobacteraceae</taxon>
        <taxon>Bradyrhizobium</taxon>
    </lineage>
</organism>
<comment type="caution">
    <text evidence="1">The sequence shown here is derived from an EMBL/GenBank/DDBJ whole genome shotgun (WGS) entry which is preliminary data.</text>
</comment>